<name>A0A838WT34_9CYAN</name>
<proteinExistence type="predicted"/>
<sequence length="156" mass="16285">ISSLLNLKWDPNSLTATSLTVTNSLPLLRSENITTGNARIGGGSFPEGGIGQAIGKDKLERFALVLLTTKSNLNTTSSLFTIVADPTEFSTAEGTTILNGSPLIELVNPITTIPENTSTSTAVKVANLSITDDIFGNNIISLSGSDASTFEIKGNE</sequence>
<dbReference type="AlphaFoldDB" id="A0A838WT34"/>
<organism evidence="1 2">
    <name type="scientific">Cylindrospermopsis raciborskii CS-506_A</name>
    <dbReference type="NCBI Taxonomy" id="2585140"/>
    <lineage>
        <taxon>Bacteria</taxon>
        <taxon>Bacillati</taxon>
        <taxon>Cyanobacteriota</taxon>
        <taxon>Cyanophyceae</taxon>
        <taxon>Nostocales</taxon>
        <taxon>Aphanizomenonaceae</taxon>
        <taxon>Cylindrospermopsis</taxon>
    </lineage>
</organism>
<evidence type="ECO:0000313" key="2">
    <source>
        <dbReference type="Proteomes" id="UP000538075"/>
    </source>
</evidence>
<protein>
    <submittedName>
        <fullName evidence="1">Uncharacterized protein</fullName>
    </submittedName>
</protein>
<evidence type="ECO:0000313" key="1">
    <source>
        <dbReference type="EMBL" id="MBA4465853.1"/>
    </source>
</evidence>
<dbReference type="EMBL" id="VDFG01000645">
    <property type="protein sequence ID" value="MBA4465853.1"/>
    <property type="molecule type" value="Genomic_DNA"/>
</dbReference>
<accession>A0A838WT34</accession>
<reference evidence="1 2" key="1">
    <citation type="journal article" date="2020" name="J. Appl. Phycol.">
        <title>Morphological changes and genome evolution in Raphidiopsis raciborskii CS-506 after 23 years in culture.</title>
        <authorList>
            <person name="Willis A."/>
            <person name="Bent S.J."/>
            <person name="Jameson I.D."/>
        </authorList>
    </citation>
    <scope>NUCLEOTIDE SEQUENCE [LARGE SCALE GENOMIC DNA]</scope>
    <source>
        <strain evidence="1 2">CS-506_A</strain>
    </source>
</reference>
<comment type="caution">
    <text evidence="1">The sequence shown here is derived from an EMBL/GenBank/DDBJ whole genome shotgun (WGS) entry which is preliminary data.</text>
</comment>
<gene>
    <name evidence="1" type="ORF">FHK98_09545</name>
</gene>
<dbReference type="Proteomes" id="UP000538075">
    <property type="component" value="Unassembled WGS sequence"/>
</dbReference>
<feature type="non-terminal residue" evidence="1">
    <location>
        <position position="1"/>
    </location>
</feature>
<feature type="non-terminal residue" evidence="1">
    <location>
        <position position="156"/>
    </location>
</feature>